<evidence type="ECO:0000256" key="2">
    <source>
        <dbReference type="ARBA" id="ARBA00009870"/>
    </source>
</evidence>
<dbReference type="InterPro" id="IPR006910">
    <property type="entry name" value="Rad21_Rec8_N"/>
</dbReference>
<evidence type="ECO:0000259" key="4">
    <source>
        <dbReference type="Pfam" id="PF04824"/>
    </source>
</evidence>
<keyword evidence="8" id="KW-1185">Reference proteome</keyword>
<dbReference type="GO" id="GO:1990414">
    <property type="term" value="P:replication-born double-strand break repair via sister chromatid exchange"/>
    <property type="evidence" value="ECO:0007669"/>
    <property type="project" value="TreeGrafter"/>
</dbReference>
<evidence type="ECO:0000313" key="8">
    <source>
        <dbReference type="Proteomes" id="UP000242525"/>
    </source>
</evidence>
<accession>A0A0J9YHB5</accession>
<evidence type="ECO:0000256" key="1">
    <source>
        <dbReference type="ARBA" id="ARBA00004123"/>
    </source>
</evidence>
<dbReference type="EMBL" id="CCBN010000001">
    <property type="protein sequence ID" value="CDO51170.1"/>
    <property type="molecule type" value="Genomic_DNA"/>
</dbReference>
<comment type="caution">
    <text evidence="6">The sequence shown here is derived from an EMBL/GenBank/DDBJ whole genome shotgun (WGS) entry which is preliminary data.</text>
</comment>
<evidence type="ECO:0000313" key="6">
    <source>
        <dbReference type="EMBL" id="CDO51170.1"/>
    </source>
</evidence>
<dbReference type="GO" id="GO:0030892">
    <property type="term" value="C:mitotic cohesin complex"/>
    <property type="evidence" value="ECO:0007669"/>
    <property type="project" value="TreeGrafter"/>
</dbReference>
<evidence type="ECO:0000256" key="3">
    <source>
        <dbReference type="ARBA" id="ARBA00023242"/>
    </source>
</evidence>
<dbReference type="SUPFAM" id="SSF46785">
    <property type="entry name" value="Winged helix' DNA-binding domain"/>
    <property type="match status" value="1"/>
</dbReference>
<dbReference type="InterPro" id="IPR006909">
    <property type="entry name" value="Rad21/Rec8_C_eu"/>
</dbReference>
<comment type="subcellular location">
    <subcellularLocation>
        <location evidence="1">Nucleus</location>
    </subcellularLocation>
</comment>
<evidence type="ECO:0000259" key="5">
    <source>
        <dbReference type="Pfam" id="PF04825"/>
    </source>
</evidence>
<dbReference type="Pfam" id="PF04825">
    <property type="entry name" value="Rad21_Rec8_N"/>
    <property type="match status" value="1"/>
</dbReference>
<sequence>MFYSEQLLRKDGPLAYVWLAANMERKLSRSQFLKTDISDSVEAIVDSNGAPLALRLSGQLLLGVVRIYSRKTVYLMEDCNEALLKLKMAFRVGGSRNNVDNERHGAAGVTVARPQTLTLQNRVTELDLLLMPEPNLDLGPGFPMFHKPKSGLEGSSQNVSSLRDITLPDLDDTVDIGRGASRALDLDVMGGGEEELDLGLDFAMIGEEEALPEPDVEMGLGAGEAEADMNIDIGLEEELGLPSSPRAEENLLGPASPATPTHDADILGENVSVVGHEENHGGEGAPDHSIIGEADAAALQQQGAEKEGMGPPSLPSAATRRARAVRRAQMDEVTELYTSNTLVRENRKTIIRERGLLPADPTSFALASLAMDPDRFMDAAYRPMRLHADLSRLVNPEYVSQMMKRKRDIAELEGTGAEGAEAIKSPRLELPGGEENQFNENLEIEQSDLLFEESREHVEEPEAGQVFEEGFEDLNLPHDVEEGAELAEAEENEDALLAATKGTGISRQTLKAASLLRETLHAPADTAVFETILGPAPAKPAKVKMFFEMLVLATKDAISLRQDEAFGQIEVSAKQHLFDETWDTPTTTA</sequence>
<gene>
    <name evidence="6" type="ORF">BN980_GECA01s01891g</name>
    <name evidence="7" type="ORF">DV451_003020</name>
</gene>
<reference evidence="6 8" key="1">
    <citation type="submission" date="2014-03" db="EMBL/GenBank/DDBJ databases">
        <authorList>
            <person name="Casaregola S."/>
        </authorList>
    </citation>
    <scope>NUCLEOTIDE SEQUENCE [LARGE SCALE GENOMIC DNA]</scope>
    <source>
        <strain evidence="6 8">CLIB 918</strain>
    </source>
</reference>
<protein>
    <submittedName>
        <fullName evidence="6">Similar to Saccharomyces cerevisiae YDL003W MCD1 Essential subunit of the cohesin complex required for sister chromatid cohesion in mitosis and meiosis</fullName>
    </submittedName>
</protein>
<feature type="domain" description="Rad21/Rec8-like protein N-terminal" evidence="5">
    <location>
        <begin position="1"/>
        <end position="103"/>
    </location>
</feature>
<dbReference type="PANTHER" id="PTHR12585:SF69">
    <property type="entry name" value="FI11703P"/>
    <property type="match status" value="1"/>
</dbReference>
<proteinExistence type="inferred from homology"/>
<feature type="domain" description="Rad21/Rec8-like protein C-terminal eukaryotic" evidence="4">
    <location>
        <begin position="543"/>
        <end position="575"/>
    </location>
</feature>
<dbReference type="GO" id="GO:0007064">
    <property type="term" value="P:mitotic sister chromatid cohesion"/>
    <property type="evidence" value="ECO:0007669"/>
    <property type="project" value="TreeGrafter"/>
</dbReference>
<keyword evidence="3" id="KW-0539">Nucleus</keyword>
<dbReference type="Proteomes" id="UP000750522">
    <property type="component" value="Unassembled WGS sequence"/>
</dbReference>
<evidence type="ECO:0000313" key="7">
    <source>
        <dbReference type="EMBL" id="KAF5099364.1"/>
    </source>
</evidence>
<dbReference type="GO" id="GO:0003682">
    <property type="term" value="F:chromatin binding"/>
    <property type="evidence" value="ECO:0007669"/>
    <property type="project" value="TreeGrafter"/>
</dbReference>
<dbReference type="Proteomes" id="UP000242525">
    <property type="component" value="Unassembled WGS sequence"/>
</dbReference>
<dbReference type="Pfam" id="PF04824">
    <property type="entry name" value="Rad21_Rec8"/>
    <property type="match status" value="1"/>
</dbReference>
<reference evidence="7" key="2">
    <citation type="journal article" date="2020" name="Front. Microbiol.">
        <title>Phenotypic and Genetic Characterization of the Cheese Ripening Yeast Geotrichum candidum.</title>
        <authorList>
            <person name="Perkins V."/>
            <person name="Vignola S."/>
            <person name="Lessard M.H."/>
            <person name="Plante P.L."/>
            <person name="Corbeil J."/>
            <person name="Dugat-Bony E."/>
            <person name="Frenette M."/>
            <person name="Labrie S."/>
        </authorList>
    </citation>
    <scope>NUCLEOTIDE SEQUENCE</scope>
    <source>
        <strain evidence="7">LMA-70</strain>
    </source>
</reference>
<dbReference type="Gene3D" id="1.10.10.580">
    <property type="entry name" value="Structural maintenance of chromosome 1. Chain E"/>
    <property type="match status" value="1"/>
</dbReference>
<organism evidence="6 8">
    <name type="scientific">Geotrichum candidum</name>
    <name type="common">Oospora lactis</name>
    <name type="synonym">Dipodascus geotrichum</name>
    <dbReference type="NCBI Taxonomy" id="1173061"/>
    <lineage>
        <taxon>Eukaryota</taxon>
        <taxon>Fungi</taxon>
        <taxon>Dikarya</taxon>
        <taxon>Ascomycota</taxon>
        <taxon>Saccharomycotina</taxon>
        <taxon>Dipodascomycetes</taxon>
        <taxon>Dipodascales</taxon>
        <taxon>Dipodascaceae</taxon>
        <taxon>Geotrichum</taxon>
    </lineage>
</organism>
<reference evidence="7" key="3">
    <citation type="submission" date="2020-01" db="EMBL/GenBank/DDBJ databases">
        <authorList>
            <person name="Perkins V."/>
            <person name="Lessard M.-H."/>
            <person name="Dugat-Bony E."/>
            <person name="Frenette M."/>
            <person name="Labrie S."/>
        </authorList>
    </citation>
    <scope>NUCLEOTIDE SEQUENCE</scope>
    <source>
        <strain evidence="7">LMA-70</strain>
    </source>
</reference>
<dbReference type="GO" id="GO:0005634">
    <property type="term" value="C:nucleus"/>
    <property type="evidence" value="ECO:0007669"/>
    <property type="project" value="UniProtKB-SubCell"/>
</dbReference>
<dbReference type="OrthoDB" id="10071381at2759"/>
<dbReference type="EMBL" id="QQZK01000060">
    <property type="protein sequence ID" value="KAF5099364.1"/>
    <property type="molecule type" value="Genomic_DNA"/>
</dbReference>
<dbReference type="InterPro" id="IPR039781">
    <property type="entry name" value="Rad21/Rec8-like"/>
</dbReference>
<dbReference type="PANTHER" id="PTHR12585">
    <property type="entry name" value="SCC1 / RAD21 FAMILY MEMBER"/>
    <property type="match status" value="1"/>
</dbReference>
<dbReference type="AlphaFoldDB" id="A0A0J9YHB5"/>
<dbReference type="STRING" id="1173061.A0A0J9YHB5"/>
<dbReference type="InterPro" id="IPR023093">
    <property type="entry name" value="ScpA-like_C"/>
</dbReference>
<dbReference type="InterPro" id="IPR036390">
    <property type="entry name" value="WH_DNA-bd_sf"/>
</dbReference>
<comment type="similarity">
    <text evidence="2">Belongs to the rad21 family.</text>
</comment>
<name>A0A0J9YHB5_GEOCN</name>